<feature type="compositionally biased region" description="Polar residues" evidence="3">
    <location>
        <begin position="715"/>
        <end position="735"/>
    </location>
</feature>
<protein>
    <submittedName>
        <fullName evidence="4">Uncharacterized protein</fullName>
    </submittedName>
</protein>
<feature type="region of interest" description="Disordered" evidence="3">
    <location>
        <begin position="284"/>
        <end position="303"/>
    </location>
</feature>
<reference evidence="4" key="2">
    <citation type="submission" date="2025-09" db="UniProtKB">
        <authorList>
            <consortium name="Ensembl"/>
        </authorList>
    </citation>
    <scope>IDENTIFICATION</scope>
</reference>
<evidence type="ECO:0000313" key="4">
    <source>
        <dbReference type="Ensembl" id="ENSEBUP00000006427.1"/>
    </source>
</evidence>
<feature type="compositionally biased region" description="Basic and acidic residues" evidence="3">
    <location>
        <begin position="745"/>
        <end position="756"/>
    </location>
</feature>
<dbReference type="GO" id="GO:0031491">
    <property type="term" value="F:nucleosome binding"/>
    <property type="evidence" value="ECO:0007669"/>
    <property type="project" value="TreeGrafter"/>
</dbReference>
<evidence type="ECO:0000313" key="5">
    <source>
        <dbReference type="Proteomes" id="UP000694388"/>
    </source>
</evidence>
<feature type="compositionally biased region" description="Polar residues" evidence="3">
    <location>
        <begin position="291"/>
        <end position="301"/>
    </location>
</feature>
<dbReference type="InterPro" id="IPR033053">
    <property type="entry name" value="Hir3/CABIN1"/>
</dbReference>
<feature type="compositionally biased region" description="Polar residues" evidence="3">
    <location>
        <begin position="804"/>
        <end position="819"/>
    </location>
</feature>
<dbReference type="GeneTree" id="ENSGT00390000008529"/>
<feature type="compositionally biased region" description="Polar residues" evidence="3">
    <location>
        <begin position="767"/>
        <end position="785"/>
    </location>
</feature>
<dbReference type="GO" id="GO:0006325">
    <property type="term" value="P:chromatin organization"/>
    <property type="evidence" value="ECO:0007669"/>
    <property type="project" value="InterPro"/>
</dbReference>
<dbReference type="AlphaFoldDB" id="A0A8C4NLE6"/>
<feature type="region of interest" description="Disordered" evidence="3">
    <location>
        <begin position="650"/>
        <end position="819"/>
    </location>
</feature>
<dbReference type="PANTHER" id="PTHR15502">
    <property type="entry name" value="CALCINEURIN-BINDING PROTEIN CABIN 1-RELATED"/>
    <property type="match status" value="1"/>
</dbReference>
<dbReference type="Ensembl" id="ENSEBUT00000006883.1">
    <property type="protein sequence ID" value="ENSEBUP00000006427.1"/>
    <property type="gene ID" value="ENSEBUG00000004258.1"/>
</dbReference>
<dbReference type="Proteomes" id="UP000694388">
    <property type="component" value="Unplaced"/>
</dbReference>
<evidence type="ECO:0000256" key="3">
    <source>
        <dbReference type="SAM" id="MobiDB-lite"/>
    </source>
</evidence>
<comment type="subcellular location">
    <subcellularLocation>
        <location evidence="1">Nucleus</location>
    </subcellularLocation>
</comment>
<proteinExistence type="predicted"/>
<keyword evidence="2" id="KW-0539">Nucleus</keyword>
<feature type="compositionally biased region" description="Polar residues" evidence="3">
    <location>
        <begin position="680"/>
        <end position="691"/>
    </location>
</feature>
<dbReference type="GO" id="GO:0005634">
    <property type="term" value="C:nucleus"/>
    <property type="evidence" value="ECO:0007669"/>
    <property type="project" value="UniProtKB-SubCell"/>
</dbReference>
<evidence type="ECO:0000256" key="2">
    <source>
        <dbReference type="ARBA" id="ARBA00023242"/>
    </source>
</evidence>
<name>A0A8C4NLE6_EPTBU</name>
<sequence>MRNTELLFFGMHCGQQLTWAKDVLLGSEVSWQQLDHMPAQGLFFERNKTNFFNGIWRIPVDEVDRPGSFASHMSRSVMLLLDVLPSLGEVGTLLRLSSTLHRTPDQGKKFLRDLDRQQLAQKAFGLGVQVLETQLRALCQDREHPTNKDAMALTPPVTVVAEGPCVAVSSRLEGGAQGLLVEAFRAWQQGQRMAGTHDLGRLEKIMVASLGLLGEQETSVEHAIRFCQQLLAAPTQRQPISDAPKRETSATTPPFASRIVPQIPHPSSTQMPSGPLLLASDVATKPPRSPTAWNKGTQGSTGAMEDCHPQLPHWTQPRGLVEATLLHRPVETPFPCRPVETPFSHRPVELAFSRRSLEMPFPRRVMEPHFPRRSVDSQFPRRTLEPPFPRRSVEPPFTKRHMELPFSRSVEAQFPRRQLEIPFSKRPGETQFPRRSVDGQFILRPVAPPLLQRVAEVPFPRRPIESSFPRKPLETAFPRKPLETAFPRKPLETAFPRKPLETAFPRKPLETAFPRKPLETAFPRKPLETAFPRKAVETAFARKPVETAFPLKPVVTAFPLKPVETAFPRKPIETAFPRKPVVTAFPRKPVETAVPRKPVETAFPRKSVETAFPRKSVETAFSRKPVETAFPRKPVETACPRKPVETAFSRKPVETPFPRRPVENYFPQRSGEMPSPRFSAPSQLITVQSKGPNLHLSHSPRPASSPSVSDAACSRSFTSPVNLPEVRSSTHQSDASPIGSPAIAHEPRPVSEDTKNKLKAVMLSNRWPATSSSPPFQSPSANPSHSPLPCHELPTGLAPETLQEGGSEQVKGTGQGQSL</sequence>
<organism evidence="4 5">
    <name type="scientific">Eptatretus burgeri</name>
    <name type="common">Inshore hagfish</name>
    <dbReference type="NCBI Taxonomy" id="7764"/>
    <lineage>
        <taxon>Eukaryota</taxon>
        <taxon>Metazoa</taxon>
        <taxon>Chordata</taxon>
        <taxon>Craniata</taxon>
        <taxon>Vertebrata</taxon>
        <taxon>Cyclostomata</taxon>
        <taxon>Myxini</taxon>
        <taxon>Myxiniformes</taxon>
        <taxon>Myxinidae</taxon>
        <taxon>Eptatretinae</taxon>
        <taxon>Eptatretus</taxon>
    </lineage>
</organism>
<dbReference type="PANTHER" id="PTHR15502:SF7">
    <property type="entry name" value="CALCINEURIN-BINDING PROTEIN CABIN-1"/>
    <property type="match status" value="1"/>
</dbReference>
<reference evidence="4" key="1">
    <citation type="submission" date="2025-08" db="UniProtKB">
        <authorList>
            <consortium name="Ensembl"/>
        </authorList>
    </citation>
    <scope>IDENTIFICATION</scope>
</reference>
<evidence type="ECO:0000256" key="1">
    <source>
        <dbReference type="ARBA" id="ARBA00004123"/>
    </source>
</evidence>
<feature type="region of interest" description="Disordered" evidence="3">
    <location>
        <begin position="235"/>
        <end position="271"/>
    </location>
</feature>
<accession>A0A8C4NLE6</accession>
<keyword evidence="5" id="KW-1185">Reference proteome</keyword>